<gene>
    <name evidence="2" type="ORF">BJ989_000794</name>
</gene>
<feature type="transmembrane region" description="Helical" evidence="1">
    <location>
        <begin position="62"/>
        <end position="82"/>
    </location>
</feature>
<dbReference type="AlphaFoldDB" id="A0A7Y9RQK9"/>
<keyword evidence="1" id="KW-0472">Membrane</keyword>
<comment type="caution">
    <text evidence="2">The sequence shown here is derived from an EMBL/GenBank/DDBJ whole genome shotgun (WGS) entry which is preliminary data.</text>
</comment>
<dbReference type="RefSeq" id="WP_179517102.1">
    <property type="nucleotide sequence ID" value="NZ_JACCAC010000001.1"/>
</dbReference>
<evidence type="ECO:0000256" key="1">
    <source>
        <dbReference type="SAM" id="Phobius"/>
    </source>
</evidence>
<keyword evidence="1" id="KW-0812">Transmembrane</keyword>
<feature type="transmembrane region" description="Helical" evidence="1">
    <location>
        <begin position="117"/>
        <end position="135"/>
    </location>
</feature>
<sequence length="149" mass="15497">MTRDRALVALESVLVLVVAYATTMVVAGDVVDRLFTALGFGAEGAGVPQGAPLDHVRLVRGVLGAVLVGWALLLLAVVRLGLRAGDPRWWWAVTASVGAWALLDTAASLALGSWQHAAFNVPFVLALGLPLAILWPGRVGTATTRPSAP</sequence>
<evidence type="ECO:0000313" key="2">
    <source>
        <dbReference type="EMBL" id="NYG54490.1"/>
    </source>
</evidence>
<reference evidence="2 3" key="1">
    <citation type="submission" date="2020-07" db="EMBL/GenBank/DDBJ databases">
        <title>Sequencing the genomes of 1000 actinobacteria strains.</title>
        <authorList>
            <person name="Klenk H.-P."/>
        </authorList>
    </citation>
    <scope>NUCLEOTIDE SEQUENCE [LARGE SCALE GENOMIC DNA]</scope>
    <source>
        <strain evidence="2 3">DSM 24552</strain>
    </source>
</reference>
<evidence type="ECO:0000313" key="3">
    <source>
        <dbReference type="Proteomes" id="UP000544110"/>
    </source>
</evidence>
<proteinExistence type="predicted"/>
<protein>
    <submittedName>
        <fullName evidence="2">Uncharacterized protein</fullName>
    </submittedName>
</protein>
<organism evidence="2 3">
    <name type="scientific">Nocardioides perillae</name>
    <dbReference type="NCBI Taxonomy" id="1119534"/>
    <lineage>
        <taxon>Bacteria</taxon>
        <taxon>Bacillati</taxon>
        <taxon>Actinomycetota</taxon>
        <taxon>Actinomycetes</taxon>
        <taxon>Propionibacteriales</taxon>
        <taxon>Nocardioidaceae</taxon>
        <taxon>Nocardioides</taxon>
    </lineage>
</organism>
<dbReference type="Proteomes" id="UP000544110">
    <property type="component" value="Unassembled WGS sequence"/>
</dbReference>
<feature type="transmembrane region" description="Helical" evidence="1">
    <location>
        <begin position="89"/>
        <end position="111"/>
    </location>
</feature>
<keyword evidence="1" id="KW-1133">Transmembrane helix</keyword>
<name>A0A7Y9RQK9_9ACTN</name>
<accession>A0A7Y9RQK9</accession>
<dbReference type="EMBL" id="JACCAC010000001">
    <property type="protein sequence ID" value="NYG54490.1"/>
    <property type="molecule type" value="Genomic_DNA"/>
</dbReference>
<keyword evidence="3" id="KW-1185">Reference proteome</keyword>